<gene>
    <name evidence="2" type="ORF">C1T31_07065</name>
</gene>
<evidence type="ECO:0000259" key="1">
    <source>
        <dbReference type="Pfam" id="PF10099"/>
    </source>
</evidence>
<reference evidence="2 3" key="1">
    <citation type="submission" date="2018-01" db="EMBL/GenBank/DDBJ databases">
        <title>The draft genome of Hanstruepera neustonica JCM19743.</title>
        <authorList>
            <person name="He R.-H."/>
            <person name="Du Z.-J."/>
        </authorList>
    </citation>
    <scope>NUCLEOTIDE SEQUENCE [LARGE SCALE GENOMIC DNA]</scope>
    <source>
        <strain evidence="2 3">JCM19743</strain>
    </source>
</reference>
<evidence type="ECO:0000313" key="3">
    <source>
        <dbReference type="Proteomes" id="UP000236641"/>
    </source>
</evidence>
<keyword evidence="3" id="KW-1185">Reference proteome</keyword>
<dbReference type="GO" id="GO:0005886">
    <property type="term" value="C:plasma membrane"/>
    <property type="evidence" value="ECO:0007669"/>
    <property type="project" value="InterPro"/>
</dbReference>
<dbReference type="RefSeq" id="WP_103051796.1">
    <property type="nucleotide sequence ID" value="NZ_POWF01000003.1"/>
</dbReference>
<dbReference type="AlphaFoldDB" id="A0A2K1DZ21"/>
<sequence>MIKKVIFSVLSSMILFMSCSSDDDSKIVLPTNSELTLNLNGLEPLGPDFVYEGWIIVDGEPISTGTFSSVTFPQSFTVNRSQLNNATMFVLSIEPAIDTDPAPAETKILAGPFSGSSAQVDSNSIVGDFRSASGTYILATPTDMDDTNEASGVWFLDNTTGSPMVGLDLPTLQNGWKYEGWAVIDGMPVSTGTFTDIMDFDNNAATSPYKGDSGNGPSYPGEDFLQNAPNGLSFPTDLRGATVVISVEPYPDNSPMPFTLKPLAHVVPNDAMVHSAINMAEGPTVSLSGTVTR</sequence>
<comment type="caution">
    <text evidence="2">The sequence shown here is derived from an EMBL/GenBank/DDBJ whole genome shotgun (WGS) entry which is preliminary data.</text>
</comment>
<accession>A0A2K1DZ21</accession>
<organism evidence="2 3">
    <name type="scientific">Hanstruepera neustonica</name>
    <dbReference type="NCBI Taxonomy" id="1445657"/>
    <lineage>
        <taxon>Bacteria</taxon>
        <taxon>Pseudomonadati</taxon>
        <taxon>Bacteroidota</taxon>
        <taxon>Flavobacteriia</taxon>
        <taxon>Flavobacteriales</taxon>
        <taxon>Flavobacteriaceae</taxon>
        <taxon>Hanstruepera</taxon>
    </lineage>
</organism>
<dbReference type="OrthoDB" id="1115036at2"/>
<evidence type="ECO:0000313" key="2">
    <source>
        <dbReference type="EMBL" id="PNQ73273.1"/>
    </source>
</evidence>
<dbReference type="Proteomes" id="UP000236641">
    <property type="component" value="Unassembled WGS sequence"/>
</dbReference>
<name>A0A2K1DZ21_9FLAO</name>
<dbReference type="InterPro" id="IPR018764">
    <property type="entry name" value="RskA_C"/>
</dbReference>
<dbReference type="PROSITE" id="PS51257">
    <property type="entry name" value="PROKAR_LIPOPROTEIN"/>
    <property type="match status" value="1"/>
</dbReference>
<protein>
    <recommendedName>
        <fullName evidence="1">Anti-sigma K factor RskA C-terminal domain-containing protein</fullName>
    </recommendedName>
</protein>
<dbReference type="EMBL" id="POWF01000003">
    <property type="protein sequence ID" value="PNQ73273.1"/>
    <property type="molecule type" value="Genomic_DNA"/>
</dbReference>
<dbReference type="Pfam" id="PF10099">
    <property type="entry name" value="RskA_C"/>
    <property type="match status" value="1"/>
</dbReference>
<proteinExistence type="predicted"/>
<feature type="domain" description="Anti-sigma K factor RskA C-terminal" evidence="1">
    <location>
        <begin position="30"/>
        <end position="98"/>
    </location>
</feature>